<organism evidence="1 2">
    <name type="scientific">Salmonella enterica subsp. indica</name>
    <dbReference type="NCBI Taxonomy" id="59207"/>
    <lineage>
        <taxon>Bacteria</taxon>
        <taxon>Pseudomonadati</taxon>
        <taxon>Pseudomonadota</taxon>
        <taxon>Gammaproteobacteria</taxon>
        <taxon>Enterobacterales</taxon>
        <taxon>Enterobacteriaceae</taxon>
        <taxon>Salmonella</taxon>
    </lineage>
</organism>
<dbReference type="AlphaFoldDB" id="A0A379YM25"/>
<name>A0A379YM25_SALER</name>
<evidence type="ECO:0000313" key="2">
    <source>
        <dbReference type="Proteomes" id="UP000254220"/>
    </source>
</evidence>
<sequence length="72" mass="8231">MYMDKNLKNDPFNSDAVLGWIVICCHPWHLAGLYEKEDDARLLSARLGASYEIFFGSYARDGNVFKVWGVSE</sequence>
<gene>
    <name evidence="1" type="ORF">NCTC12420_05072</name>
</gene>
<proteinExistence type="predicted"/>
<reference evidence="1 2" key="1">
    <citation type="submission" date="2018-06" db="EMBL/GenBank/DDBJ databases">
        <authorList>
            <consortium name="Pathogen Informatics"/>
            <person name="Doyle S."/>
        </authorList>
    </citation>
    <scope>NUCLEOTIDE SEQUENCE [LARGE SCALE GENOMIC DNA]</scope>
    <source>
        <strain evidence="1 2">NCTC12420</strain>
    </source>
</reference>
<dbReference type="Proteomes" id="UP000254220">
    <property type="component" value="Unassembled WGS sequence"/>
</dbReference>
<protein>
    <submittedName>
        <fullName evidence="1">Uncharacterized protein</fullName>
    </submittedName>
</protein>
<evidence type="ECO:0000313" key="1">
    <source>
        <dbReference type="EMBL" id="SUI46998.1"/>
    </source>
</evidence>
<dbReference type="EMBL" id="UGYB01000004">
    <property type="protein sequence ID" value="SUI46998.1"/>
    <property type="molecule type" value="Genomic_DNA"/>
</dbReference>
<accession>A0A379YM25</accession>